<evidence type="ECO:0000313" key="3">
    <source>
        <dbReference type="Proteomes" id="UP000327493"/>
    </source>
</evidence>
<keyword evidence="3" id="KW-1185">Reference proteome</keyword>
<protein>
    <submittedName>
        <fullName evidence="2">Uncharacterized protein</fullName>
    </submittedName>
</protein>
<dbReference type="Proteomes" id="UP000327493">
    <property type="component" value="Chromosome 17"/>
</dbReference>
<reference evidence="2 3" key="1">
    <citation type="submission" date="2019-08" db="EMBL/GenBank/DDBJ databases">
        <title>A chromosome-level genome assembly, high-density linkage maps, and genome scans reveal the genomic architecture of hybrid incompatibilities underlying speciation via character displacement in darters (Percidae: Etheostominae).</title>
        <authorList>
            <person name="Moran R.L."/>
            <person name="Catchen J.M."/>
            <person name="Fuller R.C."/>
        </authorList>
    </citation>
    <scope>NUCLEOTIDE SEQUENCE [LARGE SCALE GENOMIC DNA]</scope>
    <source>
        <strain evidence="2">EspeVRDwgs_2016</strain>
        <tissue evidence="2">Muscle</tissue>
    </source>
</reference>
<organism evidence="2 3">
    <name type="scientific">Etheostoma spectabile</name>
    <name type="common">orangethroat darter</name>
    <dbReference type="NCBI Taxonomy" id="54343"/>
    <lineage>
        <taxon>Eukaryota</taxon>
        <taxon>Metazoa</taxon>
        <taxon>Chordata</taxon>
        <taxon>Craniata</taxon>
        <taxon>Vertebrata</taxon>
        <taxon>Euteleostomi</taxon>
        <taxon>Actinopterygii</taxon>
        <taxon>Neopterygii</taxon>
        <taxon>Teleostei</taxon>
        <taxon>Neoteleostei</taxon>
        <taxon>Acanthomorphata</taxon>
        <taxon>Eupercaria</taxon>
        <taxon>Perciformes</taxon>
        <taxon>Percoidei</taxon>
        <taxon>Percidae</taxon>
        <taxon>Etheostomatinae</taxon>
        <taxon>Etheostoma</taxon>
    </lineage>
</organism>
<feature type="region of interest" description="Disordered" evidence="1">
    <location>
        <begin position="113"/>
        <end position="167"/>
    </location>
</feature>
<sequence>RQQSLLSEDEEYTTGSEVTEDEVGDEEEQSKKQAAKKAKKAPRPLRKQMSSPNFQRRDKAEKPQPRDNTPFIVSVQKNKWDSSRSMRYNQDAQREEDQRRMVEVIGYLTKMSLQEESTPDSKRNLRVPLKPDRVQKRHPGLKYAMLRSGQHKRLDGEKAAEPSKKRV</sequence>
<evidence type="ECO:0000256" key="1">
    <source>
        <dbReference type="SAM" id="MobiDB-lite"/>
    </source>
</evidence>
<feature type="non-terminal residue" evidence="2">
    <location>
        <position position="1"/>
    </location>
</feature>
<gene>
    <name evidence="2" type="ORF">FQN60_015293</name>
</gene>
<evidence type="ECO:0000313" key="2">
    <source>
        <dbReference type="EMBL" id="KAA8584085.1"/>
    </source>
</evidence>
<comment type="caution">
    <text evidence="2">The sequence shown here is derived from an EMBL/GenBank/DDBJ whole genome shotgun (WGS) entry which is preliminary data.</text>
</comment>
<feature type="compositionally biased region" description="Acidic residues" evidence="1">
    <location>
        <begin position="7"/>
        <end position="28"/>
    </location>
</feature>
<feature type="region of interest" description="Disordered" evidence="1">
    <location>
        <begin position="1"/>
        <end position="97"/>
    </location>
</feature>
<feature type="compositionally biased region" description="Basic and acidic residues" evidence="1">
    <location>
        <begin position="152"/>
        <end position="167"/>
    </location>
</feature>
<dbReference type="EMBL" id="VOFY01000017">
    <property type="protein sequence ID" value="KAA8584085.1"/>
    <property type="molecule type" value="Genomic_DNA"/>
</dbReference>
<feature type="compositionally biased region" description="Basic and acidic residues" evidence="1">
    <location>
        <begin position="55"/>
        <end position="65"/>
    </location>
</feature>
<dbReference type="InterPro" id="IPR045902">
    <property type="entry name" value="SANBR-like"/>
</dbReference>
<dbReference type="AlphaFoldDB" id="A0A5J5CUU4"/>
<feature type="compositionally biased region" description="Basic and acidic residues" evidence="1">
    <location>
        <begin position="119"/>
        <end position="134"/>
    </location>
</feature>
<proteinExistence type="predicted"/>
<accession>A0A5J5CUU4</accession>
<dbReference type="PANTHER" id="PTHR20946:SF0">
    <property type="entry name" value="SANT AND BTB DOMAIN REGULATOR OF CLASS SWITCH RECOMBINATION"/>
    <property type="match status" value="1"/>
</dbReference>
<dbReference type="PANTHER" id="PTHR20946">
    <property type="entry name" value="SANT AND BTB DOMAIN REGULATOR OF CLASS SWITCH RECOMBINATION"/>
    <property type="match status" value="1"/>
</dbReference>
<feature type="compositionally biased region" description="Basic residues" evidence="1">
    <location>
        <begin position="33"/>
        <end position="46"/>
    </location>
</feature>
<name>A0A5J5CUU4_9PERO</name>